<comment type="caution">
    <text evidence="1">The sequence shown here is derived from an EMBL/GenBank/DDBJ whole genome shotgun (WGS) entry which is preliminary data.</text>
</comment>
<dbReference type="AlphaFoldDB" id="A0A7W7SGN5"/>
<dbReference type="RefSeq" id="WP_184920982.1">
    <property type="nucleotide sequence ID" value="NZ_JACHJR010000001.1"/>
</dbReference>
<accession>A0A7W7SGN5</accession>
<dbReference type="EMBL" id="JACHJR010000001">
    <property type="protein sequence ID" value="MBB4950105.1"/>
    <property type="molecule type" value="Genomic_DNA"/>
</dbReference>
<organism evidence="1 2">
    <name type="scientific">Kitasatospora gansuensis</name>
    <dbReference type="NCBI Taxonomy" id="258050"/>
    <lineage>
        <taxon>Bacteria</taxon>
        <taxon>Bacillati</taxon>
        <taxon>Actinomycetota</taxon>
        <taxon>Actinomycetes</taxon>
        <taxon>Kitasatosporales</taxon>
        <taxon>Streptomycetaceae</taxon>
        <taxon>Kitasatospora</taxon>
    </lineage>
</organism>
<reference evidence="1 2" key="1">
    <citation type="submission" date="2020-08" db="EMBL/GenBank/DDBJ databases">
        <title>Sequencing the genomes of 1000 actinobacteria strains.</title>
        <authorList>
            <person name="Klenk H.-P."/>
        </authorList>
    </citation>
    <scope>NUCLEOTIDE SEQUENCE [LARGE SCALE GENOMIC DNA]</scope>
    <source>
        <strain evidence="1 2">DSM 44786</strain>
    </source>
</reference>
<sequence length="145" mass="14799">MATSRALEYLESPRNLVGCAAGAGGLGLYFAGLTGGWGPAVVAAMYAAGALLVPWKPKGDGATSELAALAERVAAIGLPSSVGAEQLLAALGAADRDRVRRIVEWELPVALDGYVRARCWEALAPGGVDPTAALKAELDRLSGLL</sequence>
<gene>
    <name evidence="1" type="ORF">F4556_005640</name>
</gene>
<protein>
    <submittedName>
        <fullName evidence="1">Uncharacterized protein</fullName>
    </submittedName>
</protein>
<evidence type="ECO:0000313" key="1">
    <source>
        <dbReference type="EMBL" id="MBB4950105.1"/>
    </source>
</evidence>
<name>A0A7W7SGN5_9ACTN</name>
<proteinExistence type="predicted"/>
<keyword evidence="2" id="KW-1185">Reference proteome</keyword>
<evidence type="ECO:0000313" key="2">
    <source>
        <dbReference type="Proteomes" id="UP000573327"/>
    </source>
</evidence>
<dbReference type="Proteomes" id="UP000573327">
    <property type="component" value="Unassembled WGS sequence"/>
</dbReference>